<reference evidence="1" key="2">
    <citation type="submission" date="2015-04" db="UniProtKB">
        <authorList>
            <consortium name="EnsemblPlants"/>
        </authorList>
    </citation>
    <scope>IDENTIFICATION</scope>
</reference>
<protein>
    <submittedName>
        <fullName evidence="1">Uncharacterized protein</fullName>
    </submittedName>
</protein>
<evidence type="ECO:0000313" key="2">
    <source>
        <dbReference type="Proteomes" id="UP000026961"/>
    </source>
</evidence>
<proteinExistence type="predicted"/>
<reference evidence="1" key="1">
    <citation type="submission" date="2013-08" db="EMBL/GenBank/DDBJ databases">
        <title>Oryza genome evolution.</title>
        <authorList>
            <person name="Wing R.A."/>
            <person name="Panaud O."/>
            <person name="Oliveira A.C."/>
        </authorList>
    </citation>
    <scope>NUCLEOTIDE SEQUENCE</scope>
</reference>
<name>A0A0D9Y2Z3_9ORYZ</name>
<dbReference type="Proteomes" id="UP000026961">
    <property type="component" value="Chromosome 1"/>
</dbReference>
<reference evidence="1" key="3">
    <citation type="submission" date="2018-05" db="EMBL/GenBank/DDBJ databases">
        <title>OgluRS3 (Oryza glumaepatula Reference Sequence Version 3).</title>
        <authorList>
            <person name="Zhang J."/>
            <person name="Kudrna D."/>
            <person name="Lee S."/>
            <person name="Talag J."/>
            <person name="Welchert J."/>
            <person name="Wing R.A."/>
        </authorList>
    </citation>
    <scope>NUCLEOTIDE SEQUENCE [LARGE SCALE GENOMIC DNA]</scope>
</reference>
<evidence type="ECO:0000313" key="1">
    <source>
        <dbReference type="EnsemblPlants" id="OGLUM01G02650.3"/>
    </source>
</evidence>
<sequence>MAADSCLAAVAAGGGLSRRRTPSRFWWLSSRLLLGLHALEGVLLHQDGGRRPVGRGCEGSRTTAVSSRDKKGRMKVMFDCY</sequence>
<dbReference type="AlphaFoldDB" id="A0A0D9Y2Z3"/>
<organism evidence="1">
    <name type="scientific">Oryza glumipatula</name>
    <dbReference type="NCBI Taxonomy" id="40148"/>
    <lineage>
        <taxon>Eukaryota</taxon>
        <taxon>Viridiplantae</taxon>
        <taxon>Streptophyta</taxon>
        <taxon>Embryophyta</taxon>
        <taxon>Tracheophyta</taxon>
        <taxon>Spermatophyta</taxon>
        <taxon>Magnoliopsida</taxon>
        <taxon>Liliopsida</taxon>
        <taxon>Poales</taxon>
        <taxon>Poaceae</taxon>
        <taxon>BOP clade</taxon>
        <taxon>Oryzoideae</taxon>
        <taxon>Oryzeae</taxon>
        <taxon>Oryzinae</taxon>
        <taxon>Oryza</taxon>
    </lineage>
</organism>
<dbReference type="EnsemblPlants" id="OGLUM01G02650.3">
    <property type="protein sequence ID" value="OGLUM01G02650.3"/>
    <property type="gene ID" value="OGLUM01G02650"/>
</dbReference>
<keyword evidence="2" id="KW-1185">Reference proteome</keyword>
<dbReference type="Gramene" id="OGLUM01G02650.3">
    <property type="protein sequence ID" value="OGLUM01G02650.3"/>
    <property type="gene ID" value="OGLUM01G02650"/>
</dbReference>
<accession>A0A0D9Y2Z3</accession>